<feature type="domain" description="HTH myb-type" evidence="3">
    <location>
        <begin position="1"/>
        <end position="55"/>
    </location>
</feature>
<dbReference type="PANTHER" id="PTHR45614:SF25">
    <property type="entry name" value="MYB PROTEIN"/>
    <property type="match status" value="1"/>
</dbReference>
<feature type="compositionally biased region" description="Low complexity" evidence="1">
    <location>
        <begin position="169"/>
        <end position="186"/>
    </location>
</feature>
<dbReference type="GO" id="GO:0000978">
    <property type="term" value="F:RNA polymerase II cis-regulatory region sequence-specific DNA binding"/>
    <property type="evidence" value="ECO:0007669"/>
    <property type="project" value="TreeGrafter"/>
</dbReference>
<dbReference type="Proteomes" id="UP000770015">
    <property type="component" value="Unassembled WGS sequence"/>
</dbReference>
<organism evidence="4 5">
    <name type="scientific">Plectosphaerella plurivora</name>
    <dbReference type="NCBI Taxonomy" id="936078"/>
    <lineage>
        <taxon>Eukaryota</taxon>
        <taxon>Fungi</taxon>
        <taxon>Dikarya</taxon>
        <taxon>Ascomycota</taxon>
        <taxon>Pezizomycotina</taxon>
        <taxon>Sordariomycetes</taxon>
        <taxon>Hypocreomycetidae</taxon>
        <taxon>Glomerellales</taxon>
        <taxon>Plectosphaerellaceae</taxon>
        <taxon>Plectosphaerella</taxon>
    </lineage>
</organism>
<dbReference type="GO" id="GO:0045944">
    <property type="term" value="P:positive regulation of transcription by RNA polymerase II"/>
    <property type="evidence" value="ECO:0007669"/>
    <property type="project" value="TreeGrafter"/>
</dbReference>
<evidence type="ECO:0000259" key="2">
    <source>
        <dbReference type="PROSITE" id="PS50090"/>
    </source>
</evidence>
<evidence type="ECO:0000313" key="5">
    <source>
        <dbReference type="Proteomes" id="UP000770015"/>
    </source>
</evidence>
<dbReference type="PROSITE" id="PS51294">
    <property type="entry name" value="HTH_MYB"/>
    <property type="match status" value="2"/>
</dbReference>
<name>A0A9P8V315_9PEZI</name>
<gene>
    <name evidence="4" type="ORF">F5X68DRAFT_176053</name>
</gene>
<feature type="compositionally biased region" description="Polar residues" evidence="1">
    <location>
        <begin position="259"/>
        <end position="269"/>
    </location>
</feature>
<evidence type="ECO:0000256" key="1">
    <source>
        <dbReference type="SAM" id="MobiDB-lite"/>
    </source>
</evidence>
<dbReference type="InterPro" id="IPR009057">
    <property type="entry name" value="Homeodomain-like_sf"/>
</dbReference>
<feature type="domain" description="Myb-like" evidence="2">
    <location>
        <begin position="52"/>
        <end position="102"/>
    </location>
</feature>
<sequence>MSHRKGPWSEAEDRLLLQLVSEQGGINWVRIAQTLGTRTAKQCRERFHQNLKPTLNHTPITPDEGLYIETQVALKGKRWAEIARLIPGRSDNAVKNWWNGHQNRRKRLDRRRTADSSSYDDAQYHHPPQQHPHRPSLTLPSRPVSHGRHTLPSPTSPAYQSHAYGGYYPESSAPSPTSTSGTSPRSETVDLGTPGLSDTTSSYTTVSYTPVQLPPLRNVACETQPRSLALPGVGALLQPSGESRLSQVYHLPPLPQCPPSMSQLPTAPSSPMGLPSSPHAHQSSVPSDRDRRMAINQMIQQ</sequence>
<comment type="caution">
    <text evidence="4">The sequence shown here is derived from an EMBL/GenBank/DDBJ whole genome shotgun (WGS) entry which is preliminary data.</text>
</comment>
<evidence type="ECO:0000313" key="4">
    <source>
        <dbReference type="EMBL" id="KAH6669094.1"/>
    </source>
</evidence>
<dbReference type="CDD" id="cd00167">
    <property type="entry name" value="SANT"/>
    <property type="match status" value="2"/>
</dbReference>
<keyword evidence="5" id="KW-1185">Reference proteome</keyword>
<keyword evidence="4" id="KW-0238">DNA-binding</keyword>
<dbReference type="GO" id="GO:0005634">
    <property type="term" value="C:nucleus"/>
    <property type="evidence" value="ECO:0007669"/>
    <property type="project" value="TreeGrafter"/>
</dbReference>
<evidence type="ECO:0000259" key="3">
    <source>
        <dbReference type="PROSITE" id="PS51294"/>
    </source>
</evidence>
<reference evidence="4" key="1">
    <citation type="journal article" date="2021" name="Nat. Commun.">
        <title>Genetic determinants of endophytism in the Arabidopsis root mycobiome.</title>
        <authorList>
            <person name="Mesny F."/>
            <person name="Miyauchi S."/>
            <person name="Thiergart T."/>
            <person name="Pickel B."/>
            <person name="Atanasova L."/>
            <person name="Karlsson M."/>
            <person name="Huettel B."/>
            <person name="Barry K.W."/>
            <person name="Haridas S."/>
            <person name="Chen C."/>
            <person name="Bauer D."/>
            <person name="Andreopoulos W."/>
            <person name="Pangilinan J."/>
            <person name="LaButti K."/>
            <person name="Riley R."/>
            <person name="Lipzen A."/>
            <person name="Clum A."/>
            <person name="Drula E."/>
            <person name="Henrissat B."/>
            <person name="Kohler A."/>
            <person name="Grigoriev I.V."/>
            <person name="Martin F.M."/>
            <person name="Hacquard S."/>
        </authorList>
    </citation>
    <scope>NUCLEOTIDE SEQUENCE</scope>
    <source>
        <strain evidence="4">MPI-SDFR-AT-0117</strain>
    </source>
</reference>
<dbReference type="Pfam" id="PF13921">
    <property type="entry name" value="Myb_DNA-bind_6"/>
    <property type="match status" value="1"/>
</dbReference>
<dbReference type="Gene3D" id="1.10.10.60">
    <property type="entry name" value="Homeodomain-like"/>
    <property type="match status" value="2"/>
</dbReference>
<feature type="region of interest" description="Disordered" evidence="1">
    <location>
        <begin position="103"/>
        <end position="203"/>
    </location>
</feature>
<dbReference type="SMART" id="SM00717">
    <property type="entry name" value="SANT"/>
    <property type="match status" value="2"/>
</dbReference>
<dbReference type="InterPro" id="IPR050560">
    <property type="entry name" value="MYB_TF"/>
</dbReference>
<feature type="region of interest" description="Disordered" evidence="1">
    <location>
        <begin position="256"/>
        <end position="291"/>
    </location>
</feature>
<feature type="domain" description="HTH myb-type" evidence="3">
    <location>
        <begin position="56"/>
        <end position="106"/>
    </location>
</feature>
<proteinExistence type="predicted"/>
<dbReference type="GO" id="GO:0000981">
    <property type="term" value="F:DNA-binding transcription factor activity, RNA polymerase II-specific"/>
    <property type="evidence" value="ECO:0007669"/>
    <property type="project" value="TreeGrafter"/>
</dbReference>
<dbReference type="InterPro" id="IPR017930">
    <property type="entry name" value="Myb_dom"/>
</dbReference>
<dbReference type="SUPFAM" id="SSF46689">
    <property type="entry name" value="Homeodomain-like"/>
    <property type="match status" value="1"/>
</dbReference>
<accession>A0A9P8V315</accession>
<dbReference type="OrthoDB" id="2143914at2759"/>
<dbReference type="InterPro" id="IPR001005">
    <property type="entry name" value="SANT/Myb"/>
</dbReference>
<dbReference type="EMBL" id="JAGSXJ010000032">
    <property type="protein sequence ID" value="KAH6669094.1"/>
    <property type="molecule type" value="Genomic_DNA"/>
</dbReference>
<feature type="domain" description="Myb-like" evidence="2">
    <location>
        <begin position="1"/>
        <end position="51"/>
    </location>
</feature>
<protein>
    <submittedName>
        <fullName evidence="4">Myb-like DNA-binding protein</fullName>
    </submittedName>
</protein>
<dbReference type="PANTHER" id="PTHR45614">
    <property type="entry name" value="MYB PROTEIN-RELATED"/>
    <property type="match status" value="1"/>
</dbReference>
<dbReference type="PROSITE" id="PS50090">
    <property type="entry name" value="MYB_LIKE"/>
    <property type="match status" value="2"/>
</dbReference>
<dbReference type="AlphaFoldDB" id="A0A9P8V315"/>
<dbReference type="GO" id="GO:0000278">
    <property type="term" value="P:mitotic cell cycle"/>
    <property type="evidence" value="ECO:0007669"/>
    <property type="project" value="TreeGrafter"/>
</dbReference>